<dbReference type="Gene3D" id="3.40.190.10">
    <property type="entry name" value="Periplasmic binding protein-like II"/>
    <property type="match status" value="2"/>
</dbReference>
<dbReference type="GO" id="GO:0009228">
    <property type="term" value="P:thiamine biosynthetic process"/>
    <property type="evidence" value="ECO:0007669"/>
    <property type="project" value="InterPro"/>
</dbReference>
<feature type="chain" id="PRO_5040878822" evidence="1">
    <location>
        <begin position="28"/>
        <end position="320"/>
    </location>
</feature>
<dbReference type="Proteomes" id="UP001143370">
    <property type="component" value="Unassembled WGS sequence"/>
</dbReference>
<keyword evidence="4" id="KW-1185">Reference proteome</keyword>
<protein>
    <submittedName>
        <fullName evidence="3">ABC transporter ATP-binding protein</fullName>
    </submittedName>
</protein>
<organism evidence="3 4">
    <name type="scientific">Ancylobacter dichloromethanicus</name>
    <dbReference type="NCBI Taxonomy" id="518825"/>
    <lineage>
        <taxon>Bacteria</taxon>
        <taxon>Pseudomonadati</taxon>
        <taxon>Pseudomonadota</taxon>
        <taxon>Alphaproteobacteria</taxon>
        <taxon>Hyphomicrobiales</taxon>
        <taxon>Xanthobacteraceae</taxon>
        <taxon>Ancylobacter</taxon>
    </lineage>
</organism>
<dbReference type="SUPFAM" id="SSF53850">
    <property type="entry name" value="Periplasmic binding protein-like II"/>
    <property type="match status" value="1"/>
</dbReference>
<dbReference type="GO" id="GO:0005524">
    <property type="term" value="F:ATP binding"/>
    <property type="evidence" value="ECO:0007669"/>
    <property type="project" value="UniProtKB-KW"/>
</dbReference>
<evidence type="ECO:0000313" key="3">
    <source>
        <dbReference type="EMBL" id="GLK74214.1"/>
    </source>
</evidence>
<keyword evidence="1" id="KW-0732">Signal</keyword>
<dbReference type="EMBL" id="BSFJ01000035">
    <property type="protein sequence ID" value="GLK74214.1"/>
    <property type="molecule type" value="Genomic_DNA"/>
</dbReference>
<gene>
    <name evidence="3" type="ORF">GCM10017643_43320</name>
</gene>
<reference evidence="3" key="2">
    <citation type="submission" date="2023-01" db="EMBL/GenBank/DDBJ databases">
        <authorList>
            <person name="Sun Q."/>
            <person name="Evtushenko L."/>
        </authorList>
    </citation>
    <scope>NUCLEOTIDE SEQUENCE</scope>
    <source>
        <strain evidence="3">VKM B-2484</strain>
    </source>
</reference>
<keyword evidence="3" id="KW-0547">Nucleotide-binding</keyword>
<dbReference type="RefSeq" id="WP_213368931.1">
    <property type="nucleotide sequence ID" value="NZ_BSFJ01000035.1"/>
</dbReference>
<sequence length="320" mass="34560">MFKTIAARAGTLLVALTLGLAFGLAPAAADDKLTVLLDWYVNPDHAPLIIAQEKGFFKAHDLDVELVAPADPSAPPRLVAAGQADIAVSYQPNLYLSVKEGLPLVRFGTLISTPLTALVVLKDGPITSIADLKGKTVGYSVAGLEDALLGTMLASAGLKPSDVTMINVNFALSPALVAGKVDAVIGAYRNFELTQIRLEGKEGRAFFPEEHGVPVFDELIYVTRKDMIADPRLKRFLAAVEEATIYILNHPDDAWALFVKANPKLDDELNRTAWTDTLRRFTHAPAALDEGRYARFGDFMKSHGLIDKVEPVSVYAPALP</sequence>
<reference evidence="3" key="1">
    <citation type="journal article" date="2014" name="Int. J. Syst. Evol. Microbiol.">
        <title>Complete genome sequence of Corynebacterium casei LMG S-19264T (=DSM 44701T), isolated from a smear-ripened cheese.</title>
        <authorList>
            <consortium name="US DOE Joint Genome Institute (JGI-PGF)"/>
            <person name="Walter F."/>
            <person name="Albersmeier A."/>
            <person name="Kalinowski J."/>
            <person name="Ruckert C."/>
        </authorList>
    </citation>
    <scope>NUCLEOTIDE SEQUENCE</scope>
    <source>
        <strain evidence="3">VKM B-2484</strain>
    </source>
</reference>
<dbReference type="PANTHER" id="PTHR31528:SF3">
    <property type="entry name" value="THIAMINE BIOSYNTHESIS PROTEIN HI_0357-RELATED"/>
    <property type="match status" value="1"/>
</dbReference>
<dbReference type="CDD" id="cd13651">
    <property type="entry name" value="PBP2_ThiY"/>
    <property type="match status" value="1"/>
</dbReference>
<dbReference type="AlphaFoldDB" id="A0A9W6N0V8"/>
<dbReference type="PANTHER" id="PTHR31528">
    <property type="entry name" value="4-AMINO-5-HYDROXYMETHYL-2-METHYLPYRIMIDINE PHOSPHATE SYNTHASE THI11-RELATED"/>
    <property type="match status" value="1"/>
</dbReference>
<dbReference type="Pfam" id="PF09084">
    <property type="entry name" value="NMT1"/>
    <property type="match status" value="1"/>
</dbReference>
<dbReference type="InterPro" id="IPR027939">
    <property type="entry name" value="NMT1/THI5"/>
</dbReference>
<comment type="caution">
    <text evidence="3">The sequence shown here is derived from an EMBL/GenBank/DDBJ whole genome shotgun (WGS) entry which is preliminary data.</text>
</comment>
<name>A0A9W6N0V8_9HYPH</name>
<keyword evidence="3" id="KW-0067">ATP-binding</keyword>
<feature type="domain" description="SsuA/THI5-like" evidence="2">
    <location>
        <begin position="42"/>
        <end position="254"/>
    </location>
</feature>
<evidence type="ECO:0000256" key="1">
    <source>
        <dbReference type="SAM" id="SignalP"/>
    </source>
</evidence>
<feature type="signal peptide" evidence="1">
    <location>
        <begin position="1"/>
        <end position="27"/>
    </location>
</feature>
<evidence type="ECO:0000259" key="2">
    <source>
        <dbReference type="Pfam" id="PF09084"/>
    </source>
</evidence>
<accession>A0A9W6N0V8</accession>
<evidence type="ECO:0000313" key="4">
    <source>
        <dbReference type="Proteomes" id="UP001143370"/>
    </source>
</evidence>
<dbReference type="InterPro" id="IPR015168">
    <property type="entry name" value="SsuA/THI5"/>
</dbReference>
<proteinExistence type="predicted"/>